<evidence type="ECO:0000313" key="2">
    <source>
        <dbReference type="Proteomes" id="UP000245433"/>
    </source>
</evidence>
<dbReference type="RefSeq" id="WP_089940308.1">
    <property type="nucleotide sequence ID" value="NZ_CAKOEX010000014.1"/>
</dbReference>
<sequence>MNSLTRIKMSMGQIRLKTQKGLIFESLGDLMLPLRKNLALSEVTPVMLPDDSQDALTIIEKYQDLWAHNDEHHFVKNDLSNSDLQLIVKQLASPNEKYRDTGAFFFLSMAIQNDHLSQEQLAWLTAEVIKDDALFSHLMEKPNNASFGRSYHLAILWMLLVKNRTSTLSFISEQLLDRMVDQVALISLMEHDTRGFIDGKGWVHIFTHLANVLNELFMLPNLQRADKVYLTATIMTNFRLLDTPLTMGEVGKIVDALINLAQKNQLYADYILLSLKLWRQDIVNEPFIQNRSRWQQMYNRMDFFHEIIVAGADQVPKSIFEYVLTTKNYLS</sequence>
<dbReference type="InterPro" id="IPR021247">
    <property type="entry name" value="DUF2785"/>
</dbReference>
<gene>
    <name evidence="1" type="ORF">C7384_11411</name>
</gene>
<dbReference type="Pfam" id="PF10978">
    <property type="entry name" value="DUF2785"/>
    <property type="match status" value="1"/>
</dbReference>
<name>A0A2U1D3S3_9LACO</name>
<accession>A0A2U1D3S3</accession>
<dbReference type="EMBL" id="QEKT01000014">
    <property type="protein sequence ID" value="PVY82334.1"/>
    <property type="molecule type" value="Genomic_DNA"/>
</dbReference>
<protein>
    <submittedName>
        <fullName evidence="1">Uncharacterized protein DUF2785</fullName>
    </submittedName>
</protein>
<proteinExistence type="predicted"/>
<dbReference type="OrthoDB" id="7619731at2"/>
<evidence type="ECO:0000313" key="1">
    <source>
        <dbReference type="EMBL" id="PVY82334.1"/>
    </source>
</evidence>
<dbReference type="Proteomes" id="UP000245433">
    <property type="component" value="Unassembled WGS sequence"/>
</dbReference>
<organism evidence="1 2">
    <name type="scientific">Convivina intestini</name>
    <dbReference type="NCBI Taxonomy" id="1505726"/>
    <lineage>
        <taxon>Bacteria</taxon>
        <taxon>Bacillati</taxon>
        <taxon>Bacillota</taxon>
        <taxon>Bacilli</taxon>
        <taxon>Lactobacillales</taxon>
        <taxon>Lactobacillaceae</taxon>
        <taxon>Convivina</taxon>
    </lineage>
</organism>
<comment type="caution">
    <text evidence="1">The sequence shown here is derived from an EMBL/GenBank/DDBJ whole genome shotgun (WGS) entry which is preliminary data.</text>
</comment>
<keyword evidence="2" id="KW-1185">Reference proteome</keyword>
<reference evidence="1 2" key="1">
    <citation type="submission" date="2018-04" db="EMBL/GenBank/DDBJ databases">
        <title>Genomic Encyclopedia of Type Strains, Phase IV (KMG-IV): sequencing the most valuable type-strain genomes for metagenomic binning, comparative biology and taxonomic classification.</title>
        <authorList>
            <person name="Goeker M."/>
        </authorList>
    </citation>
    <scope>NUCLEOTIDE SEQUENCE [LARGE SCALE GENOMIC DNA]</scope>
    <source>
        <strain evidence="1 2">DSM 28795</strain>
    </source>
</reference>
<dbReference type="AlphaFoldDB" id="A0A2U1D3S3"/>